<dbReference type="PANTHER" id="PTHR24198">
    <property type="entry name" value="ANKYRIN REPEAT AND PROTEIN KINASE DOMAIN-CONTAINING PROTEIN"/>
    <property type="match status" value="1"/>
</dbReference>
<protein>
    <submittedName>
        <fullName evidence="6">Uncharacterized protein</fullName>
    </submittedName>
</protein>
<organism evidence="6">
    <name type="scientific">Guillardia theta</name>
    <name type="common">Cryptophyte</name>
    <name type="synonym">Cryptomonas phi</name>
    <dbReference type="NCBI Taxonomy" id="55529"/>
    <lineage>
        <taxon>Eukaryota</taxon>
        <taxon>Cryptophyceae</taxon>
        <taxon>Pyrenomonadales</taxon>
        <taxon>Geminigeraceae</taxon>
        <taxon>Guillardia</taxon>
    </lineage>
</organism>
<evidence type="ECO:0000256" key="4">
    <source>
        <dbReference type="SAM" id="MobiDB-lite"/>
    </source>
</evidence>
<dbReference type="InterPro" id="IPR036770">
    <property type="entry name" value="Ankyrin_rpt-contain_sf"/>
</dbReference>
<feature type="region of interest" description="Disordered" evidence="4">
    <location>
        <begin position="657"/>
        <end position="679"/>
    </location>
</feature>
<feature type="signal peptide" evidence="5">
    <location>
        <begin position="1"/>
        <end position="21"/>
    </location>
</feature>
<dbReference type="PANTHER" id="PTHR24198:SF165">
    <property type="entry name" value="ANKYRIN REPEAT-CONTAINING PROTEIN-RELATED"/>
    <property type="match status" value="1"/>
</dbReference>
<evidence type="ECO:0000256" key="5">
    <source>
        <dbReference type="SAM" id="SignalP"/>
    </source>
</evidence>
<gene>
    <name evidence="6" type="ORF">GTHE00462_LOCUS19678</name>
</gene>
<dbReference type="PROSITE" id="PS50297">
    <property type="entry name" value="ANK_REP_REGION"/>
    <property type="match status" value="2"/>
</dbReference>
<feature type="chain" id="PRO_5031262428" evidence="5">
    <location>
        <begin position="22"/>
        <end position="679"/>
    </location>
</feature>
<dbReference type="SMART" id="SM00248">
    <property type="entry name" value="ANK"/>
    <property type="match status" value="4"/>
</dbReference>
<evidence type="ECO:0000256" key="2">
    <source>
        <dbReference type="ARBA" id="ARBA00023043"/>
    </source>
</evidence>
<evidence type="ECO:0000256" key="3">
    <source>
        <dbReference type="PROSITE-ProRule" id="PRU00023"/>
    </source>
</evidence>
<reference evidence="6" key="1">
    <citation type="submission" date="2021-01" db="EMBL/GenBank/DDBJ databases">
        <authorList>
            <person name="Corre E."/>
            <person name="Pelletier E."/>
            <person name="Niang G."/>
            <person name="Scheremetjew M."/>
            <person name="Finn R."/>
            <person name="Kale V."/>
            <person name="Holt S."/>
            <person name="Cochrane G."/>
            <person name="Meng A."/>
            <person name="Brown T."/>
            <person name="Cohen L."/>
        </authorList>
    </citation>
    <scope>NUCLEOTIDE SEQUENCE</scope>
    <source>
        <strain evidence="6">CCMP 2712</strain>
    </source>
</reference>
<keyword evidence="1" id="KW-0677">Repeat</keyword>
<dbReference type="Gene3D" id="1.25.40.20">
    <property type="entry name" value="Ankyrin repeat-containing domain"/>
    <property type="match status" value="1"/>
</dbReference>
<feature type="repeat" description="ANK" evidence="3">
    <location>
        <begin position="349"/>
        <end position="381"/>
    </location>
</feature>
<dbReference type="Pfam" id="PF12796">
    <property type="entry name" value="Ank_2"/>
    <property type="match status" value="1"/>
</dbReference>
<dbReference type="SUPFAM" id="SSF48403">
    <property type="entry name" value="Ankyrin repeat"/>
    <property type="match status" value="1"/>
</dbReference>
<accession>A0A7S4KWS4</accession>
<dbReference type="EMBL" id="HBKN01025302">
    <property type="protein sequence ID" value="CAE2307954.1"/>
    <property type="molecule type" value="Transcribed_RNA"/>
</dbReference>
<dbReference type="AlphaFoldDB" id="A0A7S4KWS4"/>
<sequence>MRSSVLLCFLLLDLTISAIMGFCGLHEIERRNFVLGRLWKADSDTSRTRRVPLLPSLILRGGGSSSSQERTEETTSSEDFTVLKKEDTQQATDYFKISADREKQVQAKLSEMKDFDQKAAEERKRRIDMAVKHAQDVIENITGGYTMYGDPPAEQADPMLENLTVYDPWRHDPYQSSLAFYENRPVLINSLQEDYDNSSKTRLLPPGELSWYLPDGSIAPQYGNAPGQMGFGTRSVGVDEIAQGLLYTNESYEPDAQWRKDDEEFLRRIKEERKAFGDDWYRFLPEEFEEYEDEKKIEQGETIDNFNFEMLDCAVQGDNIRLREWVAKGADPDAIDTRVEYPENGEAHGSFRAVHYATMFGHRRTIEWLHAYGADMNARNYIQETPLHLAATGDHLDCVKALLNMGCSVNAVDANGWTPLFKAVLWKATDELIITLVKAGADLDMLDDLGRAPIDVANKWNRTETMELLLSLGAKPAHVPGTYCGSAAELQGCIWEGAKVVLSEAARDVLNLPKRKEVIEQKMLGKWGFGPIFERDEDYGTYLDALNISDLQYKRLQEKFADAHDGPLYPGIVGTVVKCDHEWRQNGKGYSLMPYEVEVSFGNDPEALERWGVKVDKQDEDGLPVDQEYAEGSTNEIKWWYTAESVRLATPEEIERSKELLKQNEPAPMDDGMDLEEQD</sequence>
<proteinExistence type="predicted"/>
<dbReference type="PROSITE" id="PS50088">
    <property type="entry name" value="ANK_REPEAT"/>
    <property type="match status" value="3"/>
</dbReference>
<feature type="region of interest" description="Disordered" evidence="4">
    <location>
        <begin position="60"/>
        <end position="79"/>
    </location>
</feature>
<feature type="repeat" description="ANK" evidence="3">
    <location>
        <begin position="415"/>
        <end position="448"/>
    </location>
</feature>
<keyword evidence="5" id="KW-0732">Signal</keyword>
<dbReference type="InterPro" id="IPR002110">
    <property type="entry name" value="Ankyrin_rpt"/>
</dbReference>
<feature type="repeat" description="ANK" evidence="3">
    <location>
        <begin position="382"/>
        <end position="414"/>
    </location>
</feature>
<evidence type="ECO:0000313" key="6">
    <source>
        <dbReference type="EMBL" id="CAE2307954.1"/>
    </source>
</evidence>
<keyword evidence="2 3" id="KW-0040">ANK repeat</keyword>
<name>A0A7S4KWS4_GUITH</name>
<evidence type="ECO:0000256" key="1">
    <source>
        <dbReference type="ARBA" id="ARBA00022737"/>
    </source>
</evidence>